<evidence type="ECO:0000256" key="1">
    <source>
        <dbReference type="ARBA" id="ARBA00022490"/>
    </source>
</evidence>
<dbReference type="Proteomes" id="UP000288789">
    <property type="component" value="Unassembled WGS sequence"/>
</dbReference>
<dbReference type="Pfam" id="PF04751">
    <property type="entry name" value="DarP"/>
    <property type="match status" value="1"/>
</dbReference>
<dbReference type="PIRSF" id="PIRSF016183">
    <property type="entry name" value="UCP016183"/>
    <property type="match status" value="1"/>
</dbReference>
<comment type="caution">
    <text evidence="6">The sequence shown here is derived from an EMBL/GenBank/DDBJ whole genome shotgun (WGS) entry which is preliminary data.</text>
</comment>
<evidence type="ECO:0000313" key="7">
    <source>
        <dbReference type="Proteomes" id="UP000288789"/>
    </source>
</evidence>
<organism evidence="6 7">
    <name type="scientific">Pseudidiomarina gelatinasegens</name>
    <dbReference type="NCBI Taxonomy" id="2487740"/>
    <lineage>
        <taxon>Bacteria</taxon>
        <taxon>Pseudomonadati</taxon>
        <taxon>Pseudomonadota</taxon>
        <taxon>Gammaproteobacteria</taxon>
        <taxon>Alteromonadales</taxon>
        <taxon>Idiomarinaceae</taxon>
        <taxon>Pseudidiomarina</taxon>
    </lineage>
</organism>
<keyword evidence="2 5" id="KW-0690">Ribosome biogenesis</keyword>
<proteinExistence type="inferred from homology"/>
<name>A0A451GE18_9GAMM</name>
<dbReference type="GO" id="GO:0005829">
    <property type="term" value="C:cytosol"/>
    <property type="evidence" value="ECO:0007669"/>
    <property type="project" value="TreeGrafter"/>
</dbReference>
<evidence type="ECO:0000256" key="2">
    <source>
        <dbReference type="ARBA" id="ARBA00022517"/>
    </source>
</evidence>
<evidence type="ECO:0000256" key="5">
    <source>
        <dbReference type="HAMAP-Rule" id="MF_00765"/>
    </source>
</evidence>
<evidence type="ECO:0000256" key="3">
    <source>
        <dbReference type="ARBA" id="ARBA00022730"/>
    </source>
</evidence>
<comment type="function">
    <text evidence="5">Member of a network of 50S ribosomal subunit biogenesis factors which assembles along the 30S-50S interface, preventing incorrect 23S rRNA structures from forming. Promotes peptidyl transferase center (PTC) maturation.</text>
</comment>
<protein>
    <recommendedName>
        <fullName evidence="5">Dual-action ribosomal maturation protein DarP</fullName>
    </recommendedName>
    <alternativeName>
        <fullName evidence="5">Large ribosomal subunit assembly factor DarP</fullName>
    </alternativeName>
</protein>
<dbReference type="GO" id="GO:0043022">
    <property type="term" value="F:ribosome binding"/>
    <property type="evidence" value="ECO:0007669"/>
    <property type="project" value="UniProtKB-UniRule"/>
</dbReference>
<dbReference type="OrthoDB" id="5293604at2"/>
<dbReference type="HAMAP" id="MF_00765">
    <property type="entry name" value="DarP"/>
    <property type="match status" value="1"/>
</dbReference>
<dbReference type="GO" id="GO:1902626">
    <property type="term" value="P:assembly of large subunit precursor of preribosome"/>
    <property type="evidence" value="ECO:0007669"/>
    <property type="project" value="UniProtKB-UniRule"/>
</dbReference>
<keyword evidence="1 5" id="KW-0963">Cytoplasm</keyword>
<evidence type="ECO:0000256" key="4">
    <source>
        <dbReference type="ARBA" id="ARBA00022884"/>
    </source>
</evidence>
<dbReference type="PANTHER" id="PTHR38101">
    <property type="entry name" value="UPF0307 PROTEIN YJGA"/>
    <property type="match status" value="1"/>
</dbReference>
<accession>A0A451GE18</accession>
<dbReference type="CDD" id="cd16331">
    <property type="entry name" value="YjgA-like"/>
    <property type="match status" value="1"/>
</dbReference>
<comment type="similarity">
    <text evidence="5">Belongs to the DarP family.</text>
</comment>
<reference evidence="6 7" key="1">
    <citation type="submission" date="2018-12" db="EMBL/GenBank/DDBJ databases">
        <authorList>
            <person name="Li A."/>
            <person name="Zhang M."/>
            <person name="Zhu H."/>
        </authorList>
    </citation>
    <scope>NUCLEOTIDE SEQUENCE [LARGE SCALE GENOMIC DNA]</scope>
    <source>
        <strain evidence="6 7">R04H25</strain>
    </source>
</reference>
<dbReference type="RefSeq" id="WP_128352184.1">
    <property type="nucleotide sequence ID" value="NZ_CAXBCQ010000004.1"/>
</dbReference>
<dbReference type="SUPFAM" id="SSF158710">
    <property type="entry name" value="PSPTO4464-like"/>
    <property type="match status" value="1"/>
</dbReference>
<dbReference type="NCBIfam" id="NF003593">
    <property type="entry name" value="PRK05255.1-1"/>
    <property type="match status" value="1"/>
</dbReference>
<keyword evidence="3 5" id="KW-0699">rRNA-binding</keyword>
<dbReference type="InterPro" id="IPR023153">
    <property type="entry name" value="DarP_sf"/>
</dbReference>
<dbReference type="PANTHER" id="PTHR38101:SF1">
    <property type="entry name" value="UPF0307 PROTEIN YJGA"/>
    <property type="match status" value="1"/>
</dbReference>
<dbReference type="EMBL" id="RSFE01000004">
    <property type="protein sequence ID" value="RWU11176.1"/>
    <property type="molecule type" value="Genomic_DNA"/>
</dbReference>
<dbReference type="Gene3D" id="1.10.60.30">
    <property type="entry name" value="PSPTO4464-like domains"/>
    <property type="match status" value="2"/>
</dbReference>
<dbReference type="InterPro" id="IPR006839">
    <property type="entry name" value="DarP"/>
</dbReference>
<sequence length="167" mass="19398">MTEFEHDDDLVSKSELKRVAEAQQRLGEQLVALSEGKLAKIPLDEELLDAIHLAQRIRNTREGYRRQLQLIGKMMRHRDTAPIEQALAELEDAHNEQSALFHQLEKYRDSILARGDEAIQQFIDSYPNADRQKLRQFYRQANKQAQQGKSPAAARELFKYLREVVTL</sequence>
<evidence type="ECO:0000313" key="6">
    <source>
        <dbReference type="EMBL" id="RWU11176.1"/>
    </source>
</evidence>
<dbReference type="GO" id="GO:0019843">
    <property type="term" value="F:rRNA binding"/>
    <property type="evidence" value="ECO:0007669"/>
    <property type="project" value="UniProtKB-UniRule"/>
</dbReference>
<keyword evidence="4 5" id="KW-0694">RNA-binding</keyword>
<comment type="subcellular location">
    <subcellularLocation>
        <location evidence="5">Cytoplasm</location>
    </subcellularLocation>
    <text evidence="5">Associates with late stage pre-50S ribosomal subunits.</text>
</comment>
<gene>
    <name evidence="5" type="primary">darP</name>
    <name evidence="6" type="ORF">EGC76_06440</name>
</gene>
<keyword evidence="7" id="KW-1185">Reference proteome</keyword>
<dbReference type="AlphaFoldDB" id="A0A451GE18"/>